<comment type="catalytic activity">
    <reaction evidence="5">
        <text>a quinone + NADH + 5 H(+)(in) = a quinol + NAD(+) + 4 H(+)(out)</text>
        <dbReference type="Rhea" id="RHEA:57888"/>
        <dbReference type="ChEBI" id="CHEBI:15378"/>
        <dbReference type="ChEBI" id="CHEBI:24646"/>
        <dbReference type="ChEBI" id="CHEBI:57540"/>
        <dbReference type="ChEBI" id="CHEBI:57945"/>
        <dbReference type="ChEBI" id="CHEBI:132124"/>
    </reaction>
</comment>
<evidence type="ECO:0000256" key="2">
    <source>
        <dbReference type="ARBA" id="ARBA00022692"/>
    </source>
</evidence>
<proteinExistence type="inferred from homology"/>
<feature type="transmembrane region" description="Helical" evidence="5">
    <location>
        <begin position="76"/>
        <end position="95"/>
    </location>
</feature>
<keyword evidence="5" id="KW-0874">Quinone</keyword>
<feature type="transmembrane region" description="Helical" evidence="5">
    <location>
        <begin position="177"/>
        <end position="195"/>
    </location>
</feature>
<comment type="subunit">
    <text evidence="5">NDH-1 is composed of 14 different subunits. Subunits NuoA, H, J, K, L, M, N constitute the membrane sector of the complex.</text>
</comment>
<dbReference type="EC" id="7.1.1.-" evidence="5"/>
<organism evidence="7 8">
    <name type="scientific">Kribbella antiqua</name>
    <dbReference type="NCBI Taxonomy" id="2512217"/>
    <lineage>
        <taxon>Bacteria</taxon>
        <taxon>Bacillati</taxon>
        <taxon>Actinomycetota</taxon>
        <taxon>Actinomycetes</taxon>
        <taxon>Propionibacteriales</taxon>
        <taxon>Kribbellaceae</taxon>
        <taxon>Kribbella</taxon>
    </lineage>
</organism>
<evidence type="ECO:0000256" key="5">
    <source>
        <dbReference type="HAMAP-Rule" id="MF_01350"/>
    </source>
</evidence>
<feature type="transmembrane region" description="Helical" evidence="5">
    <location>
        <begin position="293"/>
        <end position="314"/>
    </location>
</feature>
<dbReference type="InterPro" id="IPR001694">
    <property type="entry name" value="NADH_UbQ_OxRdtase_su1/FPO"/>
</dbReference>
<evidence type="ECO:0000256" key="6">
    <source>
        <dbReference type="RuleBase" id="RU000471"/>
    </source>
</evidence>
<reference evidence="7 8" key="1">
    <citation type="journal article" date="2015" name="Stand. Genomic Sci.">
        <title>Genomic Encyclopedia of Bacterial and Archaeal Type Strains, Phase III: the genomes of soil and plant-associated and newly described type strains.</title>
        <authorList>
            <person name="Whitman W.B."/>
            <person name="Woyke T."/>
            <person name="Klenk H.P."/>
            <person name="Zhou Y."/>
            <person name="Lilburn T.G."/>
            <person name="Beck B.J."/>
            <person name="De Vos P."/>
            <person name="Vandamme P."/>
            <person name="Eisen J.A."/>
            <person name="Garrity G."/>
            <person name="Hugenholtz P."/>
            <person name="Kyrpides N.C."/>
        </authorList>
    </citation>
    <scope>NUCLEOTIDE SEQUENCE [LARGE SCALE GENOMIC DNA]</scope>
    <source>
        <strain evidence="7 8">VKM Ac-2541</strain>
    </source>
</reference>
<evidence type="ECO:0000313" key="8">
    <source>
        <dbReference type="Proteomes" id="UP000295573"/>
    </source>
</evidence>
<keyword evidence="8" id="KW-1185">Reference proteome</keyword>
<keyword evidence="4 5" id="KW-0472">Membrane</keyword>
<name>A0A4R2IV05_9ACTN</name>
<comment type="subcellular location">
    <subcellularLocation>
        <location evidence="5 6">Cell membrane</location>
        <topology evidence="5 6">Multi-pass membrane protein</topology>
    </subcellularLocation>
    <subcellularLocation>
        <location evidence="1">Membrane</location>
        <topology evidence="1">Multi-pass membrane protein</topology>
    </subcellularLocation>
</comment>
<dbReference type="RefSeq" id="WP_241995755.1">
    <property type="nucleotide sequence ID" value="NZ_SLWR01000003.1"/>
</dbReference>
<keyword evidence="5 6" id="KW-0520">NAD</keyword>
<comment type="similarity">
    <text evidence="5 6">Belongs to the complex I subunit 1 family.</text>
</comment>
<feature type="transmembrane region" description="Helical" evidence="5">
    <location>
        <begin position="224"/>
        <end position="248"/>
    </location>
</feature>
<evidence type="ECO:0000256" key="1">
    <source>
        <dbReference type="ARBA" id="ARBA00004141"/>
    </source>
</evidence>
<keyword evidence="5" id="KW-1278">Translocase</keyword>
<feature type="transmembrane region" description="Helical" evidence="5">
    <location>
        <begin position="149"/>
        <end position="171"/>
    </location>
</feature>
<evidence type="ECO:0000256" key="3">
    <source>
        <dbReference type="ARBA" id="ARBA00022989"/>
    </source>
</evidence>
<feature type="transmembrane region" description="Helical" evidence="5">
    <location>
        <begin position="6"/>
        <end position="23"/>
    </location>
</feature>
<dbReference type="GO" id="GO:0005886">
    <property type="term" value="C:plasma membrane"/>
    <property type="evidence" value="ECO:0007669"/>
    <property type="project" value="UniProtKB-SubCell"/>
</dbReference>
<dbReference type="HAMAP" id="MF_01350">
    <property type="entry name" value="NDH1_NuoH"/>
    <property type="match status" value="1"/>
</dbReference>
<dbReference type="GO" id="GO:0009060">
    <property type="term" value="P:aerobic respiration"/>
    <property type="evidence" value="ECO:0007669"/>
    <property type="project" value="TreeGrafter"/>
</dbReference>
<dbReference type="EMBL" id="SLWR01000003">
    <property type="protein sequence ID" value="TCO49393.1"/>
    <property type="molecule type" value="Genomic_DNA"/>
</dbReference>
<feature type="transmembrane region" description="Helical" evidence="5">
    <location>
        <begin position="107"/>
        <end position="128"/>
    </location>
</feature>
<comment type="function">
    <text evidence="5">NDH-1 shuttles electrons from NADH, via FMN and iron-sulfur (Fe-S) centers, to quinones in the respiratory chain. The immediate electron acceptor for the enzyme in this species is believed to be ubiquinone. Couples the redox reaction to proton translocation (for every two electrons transferred, four hydrogen ions are translocated across the cytoplasmic membrane), and thus conserves the redox energy in a proton gradient. This subunit may bind ubiquinone.</text>
</comment>
<dbReference type="PANTHER" id="PTHR11432:SF3">
    <property type="entry name" value="NADH-UBIQUINONE OXIDOREDUCTASE CHAIN 1"/>
    <property type="match status" value="1"/>
</dbReference>
<keyword evidence="5" id="KW-1003">Cell membrane</keyword>
<feature type="transmembrane region" description="Helical" evidence="5">
    <location>
        <begin position="260"/>
        <end position="281"/>
    </location>
</feature>
<comment type="caution">
    <text evidence="7">The sequence shown here is derived from an EMBL/GenBank/DDBJ whole genome shotgun (WGS) entry which is preliminary data.</text>
</comment>
<evidence type="ECO:0000256" key="4">
    <source>
        <dbReference type="ARBA" id="ARBA00023136"/>
    </source>
</evidence>
<sequence>MLEFVVRVVGVVVAFLVAPLLVGQAEHKVMAHMQSRLGPMYAGAFHGWAQLVADGVKFVQKESVVPAAADRRVFEWAPIVAILPYLAAMAAIPLAPGIVGADLDSGLFFVLAVMSVGVLGSLMAGWGSGNKYSLLGGLRVAAQLMSYELPFVLSAASVAVAAGSLSLSGIAEAWNPWWLLWQLPGLSVFFIAGLAELQRPPFDMPVADSEVIFGPYTEYTGLRFAMFLLAEYAGIVVLAGLTTVLFLGGWSGPGPDSIGWIWSILKVALVSVVVIWVRVSFPRMRADQLQKLAWQGLVPVALLQLALTGIGVTIF</sequence>
<keyword evidence="3 5" id="KW-1133">Transmembrane helix</keyword>
<dbReference type="PANTHER" id="PTHR11432">
    <property type="entry name" value="NADH DEHYDROGENASE SUBUNIT 1"/>
    <property type="match status" value="1"/>
</dbReference>
<dbReference type="GO" id="GO:0048038">
    <property type="term" value="F:quinone binding"/>
    <property type="evidence" value="ECO:0007669"/>
    <property type="project" value="UniProtKB-KW"/>
</dbReference>
<protein>
    <recommendedName>
        <fullName evidence="5">NADH-quinone oxidoreductase subunit H</fullName>
        <ecNumber evidence="5">7.1.1.-</ecNumber>
    </recommendedName>
    <alternativeName>
        <fullName evidence="5">NADH dehydrogenase I subunit H</fullName>
    </alternativeName>
    <alternativeName>
        <fullName evidence="5">NDH-1 subunit H</fullName>
    </alternativeName>
</protein>
<dbReference type="Proteomes" id="UP000295573">
    <property type="component" value="Unassembled WGS sequence"/>
</dbReference>
<dbReference type="AlphaFoldDB" id="A0A4R2IV05"/>
<accession>A0A4R2IV05</accession>
<dbReference type="GO" id="GO:0016655">
    <property type="term" value="F:oxidoreductase activity, acting on NAD(P)H, quinone or similar compound as acceptor"/>
    <property type="evidence" value="ECO:0007669"/>
    <property type="project" value="UniProtKB-UniRule"/>
</dbReference>
<keyword evidence="2 5" id="KW-0812">Transmembrane</keyword>
<evidence type="ECO:0000313" key="7">
    <source>
        <dbReference type="EMBL" id="TCO49393.1"/>
    </source>
</evidence>
<dbReference type="GO" id="GO:0003954">
    <property type="term" value="F:NADH dehydrogenase activity"/>
    <property type="evidence" value="ECO:0007669"/>
    <property type="project" value="TreeGrafter"/>
</dbReference>
<gene>
    <name evidence="5" type="primary">nuoH</name>
    <name evidence="7" type="ORF">EV646_103371</name>
</gene>
<keyword evidence="5" id="KW-0830">Ubiquinone</keyword>
<dbReference type="Pfam" id="PF00146">
    <property type="entry name" value="NADHdh"/>
    <property type="match status" value="1"/>
</dbReference>